<name>A0A9E7FR71_9LILI</name>
<reference evidence="2" key="1">
    <citation type="submission" date="2022-05" db="EMBL/GenBank/DDBJ databases">
        <title>The Musa troglodytarum L. genome provides insights into the mechanism of non-climacteric behaviour and enrichment of carotenoids.</title>
        <authorList>
            <person name="Wang J."/>
        </authorList>
    </citation>
    <scope>NUCLEOTIDE SEQUENCE</scope>
    <source>
        <tissue evidence="2">Leaf</tissue>
    </source>
</reference>
<proteinExistence type="predicted"/>
<feature type="region of interest" description="Disordered" evidence="1">
    <location>
        <begin position="69"/>
        <end position="101"/>
    </location>
</feature>
<organism evidence="2 3">
    <name type="scientific">Musa troglodytarum</name>
    <name type="common">fe'i banana</name>
    <dbReference type="NCBI Taxonomy" id="320322"/>
    <lineage>
        <taxon>Eukaryota</taxon>
        <taxon>Viridiplantae</taxon>
        <taxon>Streptophyta</taxon>
        <taxon>Embryophyta</taxon>
        <taxon>Tracheophyta</taxon>
        <taxon>Spermatophyta</taxon>
        <taxon>Magnoliopsida</taxon>
        <taxon>Liliopsida</taxon>
        <taxon>Zingiberales</taxon>
        <taxon>Musaceae</taxon>
        <taxon>Musa</taxon>
    </lineage>
</organism>
<feature type="compositionally biased region" description="Basic and acidic residues" evidence="1">
    <location>
        <begin position="69"/>
        <end position="88"/>
    </location>
</feature>
<accession>A0A9E7FR71</accession>
<dbReference type="Proteomes" id="UP001055439">
    <property type="component" value="Chromosome 5"/>
</dbReference>
<protein>
    <submittedName>
        <fullName evidence="2">Uncharacterized protein</fullName>
    </submittedName>
</protein>
<evidence type="ECO:0000313" key="3">
    <source>
        <dbReference type="Proteomes" id="UP001055439"/>
    </source>
</evidence>
<dbReference type="AlphaFoldDB" id="A0A9E7FR71"/>
<sequence length="101" mass="11352">MAPPEGPELELQNMAFLMKRRLRKCKRKAMLRARASATRLGDNAEMPPELLEDLNRLCDALMTKDAVSKEKGSSMKDDKATLKIDHQRCAHKGKRSLGMGN</sequence>
<dbReference type="EMBL" id="CP097507">
    <property type="protein sequence ID" value="URE00495.1"/>
    <property type="molecule type" value="Genomic_DNA"/>
</dbReference>
<dbReference type="OrthoDB" id="443832at2759"/>
<evidence type="ECO:0000313" key="2">
    <source>
        <dbReference type="EMBL" id="URE00495.1"/>
    </source>
</evidence>
<evidence type="ECO:0000256" key="1">
    <source>
        <dbReference type="SAM" id="MobiDB-lite"/>
    </source>
</evidence>
<gene>
    <name evidence="2" type="ORF">MUK42_21524</name>
</gene>
<keyword evidence="3" id="KW-1185">Reference proteome</keyword>